<accession>A0A4R2HCW2</accession>
<proteinExistence type="predicted"/>
<dbReference type="Proteomes" id="UP000294508">
    <property type="component" value="Unassembled WGS sequence"/>
</dbReference>
<keyword evidence="1" id="KW-0413">Isomerase</keyword>
<dbReference type="PANTHER" id="PTHR40267:SF1">
    <property type="entry name" value="BLR3294 PROTEIN"/>
    <property type="match status" value="1"/>
</dbReference>
<dbReference type="EMBL" id="SLWN01000007">
    <property type="protein sequence ID" value="TCO26219.1"/>
    <property type="molecule type" value="Genomic_DNA"/>
</dbReference>
<dbReference type="InterPro" id="IPR026286">
    <property type="entry name" value="MaiA/AMDase"/>
</dbReference>
<keyword evidence="2" id="KW-1185">Reference proteome</keyword>
<name>A0A4R2HCW2_9ACTN</name>
<evidence type="ECO:0000313" key="1">
    <source>
        <dbReference type="EMBL" id="TCO26219.1"/>
    </source>
</evidence>
<protein>
    <submittedName>
        <fullName evidence="1">Maleate isomerase</fullName>
    </submittedName>
</protein>
<dbReference type="OrthoDB" id="4537983at2"/>
<comment type="caution">
    <text evidence="1">The sequence shown here is derived from an EMBL/GenBank/DDBJ whole genome shotgun (WGS) entry which is preliminary data.</text>
</comment>
<dbReference type="RefSeq" id="WP_132210884.1">
    <property type="nucleotide sequence ID" value="NZ_SLWN01000007.1"/>
</dbReference>
<reference evidence="1 2" key="1">
    <citation type="journal article" date="2015" name="Stand. Genomic Sci.">
        <title>Genomic Encyclopedia of Bacterial and Archaeal Type Strains, Phase III: the genomes of soil and plant-associated and newly described type strains.</title>
        <authorList>
            <person name="Whitman W.B."/>
            <person name="Woyke T."/>
            <person name="Klenk H.P."/>
            <person name="Zhou Y."/>
            <person name="Lilburn T.G."/>
            <person name="Beck B.J."/>
            <person name="De Vos P."/>
            <person name="Vandamme P."/>
            <person name="Eisen J.A."/>
            <person name="Garrity G."/>
            <person name="Hugenholtz P."/>
            <person name="Kyrpides N.C."/>
        </authorList>
    </citation>
    <scope>NUCLEOTIDE SEQUENCE [LARGE SCALE GENOMIC DNA]</scope>
    <source>
        <strain evidence="1 2">VKM Ac-2572</strain>
    </source>
</reference>
<dbReference type="GO" id="GO:0016853">
    <property type="term" value="F:isomerase activity"/>
    <property type="evidence" value="ECO:0007669"/>
    <property type="project" value="UniProtKB-KW"/>
</dbReference>
<dbReference type="Gene3D" id="3.40.50.12500">
    <property type="match status" value="1"/>
</dbReference>
<sequence length="257" mass="27177">MWQPDGWDVRLRLGVLTPHGDVGPESELQAMAPEGVCVHATRVPFGAITTGGVMDPTIPLAPVQAFVEPPYIDEAVSLLAAAPLGAIGIGFTSSSYVLGPDGEQKVLDRLMQHSAGIPVIGTCASAVAGLRQLNVRRIALVDPPWFDAELDRLGAEYFTAQGLDVVAHGPCGLPSNQRSINPSELFAWIIKHTPDEADAVFIGGNGFRSVGIISALEQDLRRPVLTANSSLLWGLLQAAGSAATPSHYGEIFTPERV</sequence>
<dbReference type="Pfam" id="PF17645">
    <property type="entry name" value="Amdase"/>
    <property type="match status" value="1"/>
</dbReference>
<dbReference type="InterPro" id="IPR053714">
    <property type="entry name" value="Iso_Racemase_Enz_sf"/>
</dbReference>
<evidence type="ECO:0000313" key="2">
    <source>
        <dbReference type="Proteomes" id="UP000294508"/>
    </source>
</evidence>
<dbReference type="PANTHER" id="PTHR40267">
    <property type="entry name" value="BLR3294 PROTEIN"/>
    <property type="match status" value="1"/>
</dbReference>
<dbReference type="AlphaFoldDB" id="A0A4R2HCW2"/>
<organism evidence="1 2">
    <name type="scientific">Kribbella steppae</name>
    <dbReference type="NCBI Taxonomy" id="2512223"/>
    <lineage>
        <taxon>Bacteria</taxon>
        <taxon>Bacillati</taxon>
        <taxon>Actinomycetota</taxon>
        <taxon>Actinomycetes</taxon>
        <taxon>Propionibacteriales</taxon>
        <taxon>Kribbellaceae</taxon>
        <taxon>Kribbella</taxon>
    </lineage>
</organism>
<gene>
    <name evidence="1" type="ORF">EV652_107110</name>
</gene>